<dbReference type="AlphaFoldDB" id="A0A2P4X4E6"/>
<sequence>MFNPSHWPSRPASSTQQPGINDKYGAICLDSLCGYHLRQVCTPTNSPFSVCTAGNLENKGNAALPPSPNSATLRGIILAPSYRQLGSWRDTNSCSTERAVKNPATSRESPIIVALLQTMHKSVDFSQPCHRVIWEAAVLGNISLSDKIYEFIMTRADISFVDDNGKACNTFDKIRKVTIKFHGGKK</sequence>
<reference evidence="1 2" key="1">
    <citation type="journal article" date="2017" name="Genome Biol. Evol.">
        <title>Phytophthora megakarya and P. palmivora, closely related causal agents of cacao black pod rot, underwent increases in genome sizes and gene numbers by different mechanisms.</title>
        <authorList>
            <person name="Ali S.S."/>
            <person name="Shao J."/>
            <person name="Lary D.J."/>
            <person name="Kronmiller B."/>
            <person name="Shen D."/>
            <person name="Strem M.D."/>
            <person name="Amoako-Attah I."/>
            <person name="Akrofi A.Y."/>
            <person name="Begoude B.A."/>
            <person name="Ten Hoopen G.M."/>
            <person name="Coulibaly K."/>
            <person name="Kebe B.I."/>
            <person name="Melnick R.L."/>
            <person name="Guiltinan M.J."/>
            <person name="Tyler B.M."/>
            <person name="Meinhardt L.W."/>
            <person name="Bailey B.A."/>
        </authorList>
    </citation>
    <scope>NUCLEOTIDE SEQUENCE [LARGE SCALE GENOMIC DNA]</scope>
    <source>
        <strain evidence="2">sbr112.9</strain>
    </source>
</reference>
<organism evidence="1 2">
    <name type="scientific">Phytophthora palmivora</name>
    <dbReference type="NCBI Taxonomy" id="4796"/>
    <lineage>
        <taxon>Eukaryota</taxon>
        <taxon>Sar</taxon>
        <taxon>Stramenopiles</taxon>
        <taxon>Oomycota</taxon>
        <taxon>Peronosporomycetes</taxon>
        <taxon>Peronosporales</taxon>
        <taxon>Peronosporaceae</taxon>
        <taxon>Phytophthora</taxon>
    </lineage>
</organism>
<dbReference type="EMBL" id="NCKW01016875">
    <property type="protein sequence ID" value="POM60409.1"/>
    <property type="molecule type" value="Genomic_DNA"/>
</dbReference>
<name>A0A2P4X4E6_9STRA</name>
<protein>
    <submittedName>
        <fullName evidence="1">Uncharacterized protein</fullName>
    </submittedName>
</protein>
<gene>
    <name evidence="1" type="ORF">PHPALM_30739</name>
</gene>
<evidence type="ECO:0000313" key="2">
    <source>
        <dbReference type="Proteomes" id="UP000237271"/>
    </source>
</evidence>
<evidence type="ECO:0000313" key="1">
    <source>
        <dbReference type="EMBL" id="POM60409.1"/>
    </source>
</evidence>
<keyword evidence="2" id="KW-1185">Reference proteome</keyword>
<comment type="caution">
    <text evidence="1">The sequence shown here is derived from an EMBL/GenBank/DDBJ whole genome shotgun (WGS) entry which is preliminary data.</text>
</comment>
<dbReference type="Proteomes" id="UP000237271">
    <property type="component" value="Unassembled WGS sequence"/>
</dbReference>
<accession>A0A2P4X4E6</accession>
<dbReference type="OrthoDB" id="10627724at2759"/>
<proteinExistence type="predicted"/>